<proteinExistence type="predicted"/>
<accession>A0A6A4HZ14</accession>
<protein>
    <submittedName>
        <fullName evidence="1">Uncharacterized protein</fullName>
    </submittedName>
</protein>
<gene>
    <name evidence="1" type="ORF">BT96DRAFT_991670</name>
</gene>
<reference evidence="1" key="1">
    <citation type="journal article" date="2019" name="Environ. Microbiol.">
        <title>Fungal ecological strategies reflected in gene transcription - a case study of two litter decomposers.</title>
        <authorList>
            <person name="Barbi F."/>
            <person name="Kohler A."/>
            <person name="Barry K."/>
            <person name="Baskaran P."/>
            <person name="Daum C."/>
            <person name="Fauchery L."/>
            <person name="Ihrmark K."/>
            <person name="Kuo A."/>
            <person name="LaButti K."/>
            <person name="Lipzen A."/>
            <person name="Morin E."/>
            <person name="Grigoriev I.V."/>
            <person name="Henrissat B."/>
            <person name="Lindahl B."/>
            <person name="Martin F."/>
        </authorList>
    </citation>
    <scope>NUCLEOTIDE SEQUENCE</scope>
    <source>
        <strain evidence="1">JB14</strain>
    </source>
</reference>
<organism evidence="1 2">
    <name type="scientific">Gymnopus androsaceus JB14</name>
    <dbReference type="NCBI Taxonomy" id="1447944"/>
    <lineage>
        <taxon>Eukaryota</taxon>
        <taxon>Fungi</taxon>
        <taxon>Dikarya</taxon>
        <taxon>Basidiomycota</taxon>
        <taxon>Agaricomycotina</taxon>
        <taxon>Agaricomycetes</taxon>
        <taxon>Agaricomycetidae</taxon>
        <taxon>Agaricales</taxon>
        <taxon>Marasmiineae</taxon>
        <taxon>Omphalotaceae</taxon>
        <taxon>Gymnopus</taxon>
    </lineage>
</organism>
<evidence type="ECO:0000313" key="1">
    <source>
        <dbReference type="EMBL" id="KAE9401835.1"/>
    </source>
</evidence>
<dbReference type="AlphaFoldDB" id="A0A6A4HZ14"/>
<dbReference type="Proteomes" id="UP000799118">
    <property type="component" value="Unassembled WGS sequence"/>
</dbReference>
<dbReference type="EMBL" id="ML769441">
    <property type="protein sequence ID" value="KAE9401835.1"/>
    <property type="molecule type" value="Genomic_DNA"/>
</dbReference>
<sequence>MVLSAAPSFNVDRTRWNRAWEQGLARLYGSQDTPSYTGPSFIDRGTESMWDLFTASDVTVQITSIMVNEAAILQRNLTRDSALRLAENNFESEWKNCTSETREKWILEGLVRVCQAHPDFEQRRLYCPEVTLLRLNSKGKGQPFLDLLRALCLDDLDTVPSNPKPLPSDAFDRFIGYNISTQNRGCQLFQLSQFTKRTHFLVMFVWNVLLAFHGESKTFPSS</sequence>
<keyword evidence="2" id="KW-1185">Reference proteome</keyword>
<dbReference type="OrthoDB" id="3149405at2759"/>
<name>A0A6A4HZ14_9AGAR</name>
<evidence type="ECO:0000313" key="2">
    <source>
        <dbReference type="Proteomes" id="UP000799118"/>
    </source>
</evidence>